<protein>
    <recommendedName>
        <fullName evidence="1">Chitin-binding type-2 domain-containing protein</fullName>
    </recommendedName>
</protein>
<dbReference type="GO" id="GO:0005576">
    <property type="term" value="C:extracellular region"/>
    <property type="evidence" value="ECO:0007669"/>
    <property type="project" value="InterPro"/>
</dbReference>
<dbReference type="Gene3D" id="2.170.140.10">
    <property type="entry name" value="Chitin binding domain"/>
    <property type="match status" value="1"/>
</dbReference>
<evidence type="ECO:0000259" key="1">
    <source>
        <dbReference type="PROSITE" id="PS50940"/>
    </source>
</evidence>
<dbReference type="Proteomes" id="UP001208570">
    <property type="component" value="Unassembled WGS sequence"/>
</dbReference>
<dbReference type="EMBL" id="JAODUP010003614">
    <property type="protein sequence ID" value="KAK2138180.1"/>
    <property type="molecule type" value="Genomic_DNA"/>
</dbReference>
<dbReference type="GO" id="GO:0008061">
    <property type="term" value="F:chitin binding"/>
    <property type="evidence" value="ECO:0007669"/>
    <property type="project" value="InterPro"/>
</dbReference>
<dbReference type="InterPro" id="IPR002557">
    <property type="entry name" value="Chitin-bd_dom"/>
</dbReference>
<sequence length="182" mass="19663">MCNMNQMDTHQTSCSIDGTYYDPTKRYCDYPYNLDLSTCAINITREPPGDTETTIVGTTITTTTEAVTTEPPGPCNPSPCPESINCVATDNDYFCECQVCNCTANLVDKNCSTIPNKITGNCAELGNGYYPVVTDCMKYLWCYTGGQAVQPCAAGTIFIAETSTCEAKDICVNIQLEAPNSG</sequence>
<evidence type="ECO:0000313" key="3">
    <source>
        <dbReference type="Proteomes" id="UP001208570"/>
    </source>
</evidence>
<organism evidence="2 3">
    <name type="scientific">Paralvinella palmiformis</name>
    <dbReference type="NCBI Taxonomy" id="53620"/>
    <lineage>
        <taxon>Eukaryota</taxon>
        <taxon>Metazoa</taxon>
        <taxon>Spiralia</taxon>
        <taxon>Lophotrochozoa</taxon>
        <taxon>Annelida</taxon>
        <taxon>Polychaeta</taxon>
        <taxon>Sedentaria</taxon>
        <taxon>Canalipalpata</taxon>
        <taxon>Terebellida</taxon>
        <taxon>Terebelliformia</taxon>
        <taxon>Alvinellidae</taxon>
        <taxon>Paralvinella</taxon>
    </lineage>
</organism>
<dbReference type="PROSITE" id="PS50940">
    <property type="entry name" value="CHIT_BIND_II"/>
    <property type="match status" value="1"/>
</dbReference>
<accession>A0AAD9IQ22</accession>
<dbReference type="AlphaFoldDB" id="A0AAD9IQ22"/>
<dbReference type="SMART" id="SM00494">
    <property type="entry name" value="ChtBD2"/>
    <property type="match status" value="1"/>
</dbReference>
<proteinExistence type="predicted"/>
<feature type="domain" description="Chitin-binding type-2" evidence="1">
    <location>
        <begin position="119"/>
        <end position="173"/>
    </location>
</feature>
<reference evidence="2" key="1">
    <citation type="journal article" date="2023" name="Mol. Biol. Evol.">
        <title>Third-Generation Sequencing Reveals the Adaptive Role of the Epigenome in Three Deep-Sea Polychaetes.</title>
        <authorList>
            <person name="Perez M."/>
            <person name="Aroh O."/>
            <person name="Sun Y."/>
            <person name="Lan Y."/>
            <person name="Juniper S.K."/>
            <person name="Young C.R."/>
            <person name="Angers B."/>
            <person name="Qian P.Y."/>
        </authorList>
    </citation>
    <scope>NUCLEOTIDE SEQUENCE</scope>
    <source>
        <strain evidence="2">P08H-3</strain>
    </source>
</reference>
<dbReference type="InterPro" id="IPR036508">
    <property type="entry name" value="Chitin-bd_dom_sf"/>
</dbReference>
<name>A0AAD9IQ22_9ANNE</name>
<dbReference type="SUPFAM" id="SSF57625">
    <property type="entry name" value="Invertebrate chitin-binding proteins"/>
    <property type="match status" value="1"/>
</dbReference>
<gene>
    <name evidence="2" type="ORF">LSH36_3618g00005</name>
</gene>
<keyword evidence="3" id="KW-1185">Reference proteome</keyword>
<dbReference type="Pfam" id="PF01607">
    <property type="entry name" value="CBM_14"/>
    <property type="match status" value="1"/>
</dbReference>
<comment type="caution">
    <text evidence="2">The sequence shown here is derived from an EMBL/GenBank/DDBJ whole genome shotgun (WGS) entry which is preliminary data.</text>
</comment>
<evidence type="ECO:0000313" key="2">
    <source>
        <dbReference type="EMBL" id="KAK2138180.1"/>
    </source>
</evidence>